<reference evidence="3 4" key="1">
    <citation type="submission" date="2020-02" db="EMBL/GenBank/DDBJ databases">
        <title>Tigecycline-resistant Acinetobacter species from pigs and migratory birds.</title>
        <authorList>
            <person name="Chen C."/>
            <person name="Sun J."/>
            <person name="Liao X.-P."/>
            <person name="Liu Y.-H."/>
        </authorList>
    </citation>
    <scope>NUCLEOTIDE SEQUENCE [LARGE SCALE GENOMIC DNA]</scope>
    <source>
        <strain evidence="3 4">YH12207_T</strain>
    </source>
</reference>
<sequence>MTNPNNQNSSENVNNFSKLAAINVSGHIEKKNGLSYLSWAWAVDQLMRLDPQANWVFREPVIYPDGSMMVHCDITVYGKTMYMFLPVMNYSNKAIANPNAVDINKAMMRCLVKGIAVHGLGLYIYAGEDLPEEQKQATMYEQNQGSQQSNQQQNQNMQQPVQQQTTPLKPKDTRTQQQIYNSALAAIQKTEDKSVLLTAAKTFKGTKYETHINNACRARADQMGWPTKQTQQNQNSPQQAMHH</sequence>
<dbReference type="InterPro" id="IPR009425">
    <property type="entry name" value="DSRM_SSAP"/>
</dbReference>
<protein>
    <submittedName>
        <fullName evidence="3">DUF1071 domain-containing protein</fullName>
    </submittedName>
</protein>
<organism evidence="3 4">
    <name type="scientific">Acinetobacter piscicola</name>
    <dbReference type="NCBI Taxonomy" id="2006115"/>
    <lineage>
        <taxon>Bacteria</taxon>
        <taxon>Pseudomonadati</taxon>
        <taxon>Pseudomonadota</taxon>
        <taxon>Gammaproteobacteria</taxon>
        <taxon>Moraxellales</taxon>
        <taxon>Moraxellaceae</taxon>
        <taxon>Acinetobacter</taxon>
    </lineage>
</organism>
<gene>
    <name evidence="3" type="ORF">G0028_07470</name>
</gene>
<proteinExistence type="predicted"/>
<feature type="compositionally biased region" description="Low complexity" evidence="1">
    <location>
        <begin position="142"/>
        <end position="164"/>
    </location>
</feature>
<feature type="region of interest" description="Disordered" evidence="1">
    <location>
        <begin position="223"/>
        <end position="243"/>
    </location>
</feature>
<feature type="region of interest" description="Disordered" evidence="1">
    <location>
        <begin position="138"/>
        <end position="174"/>
    </location>
</feature>
<evidence type="ECO:0000313" key="4">
    <source>
        <dbReference type="Proteomes" id="UP000593966"/>
    </source>
</evidence>
<evidence type="ECO:0000259" key="2">
    <source>
        <dbReference type="Pfam" id="PF06378"/>
    </source>
</evidence>
<feature type="compositionally biased region" description="Low complexity" evidence="1">
    <location>
        <begin position="226"/>
        <end position="243"/>
    </location>
</feature>
<dbReference type="Proteomes" id="UP000593966">
    <property type="component" value="Chromosome"/>
</dbReference>
<accession>A0A7S6VVQ7</accession>
<dbReference type="RefSeq" id="WP_180045366.1">
    <property type="nucleotide sequence ID" value="NZ_CP048659.1"/>
</dbReference>
<keyword evidence="4" id="KW-1185">Reference proteome</keyword>
<dbReference type="EMBL" id="CP048659">
    <property type="protein sequence ID" value="QOW45744.1"/>
    <property type="molecule type" value="Genomic_DNA"/>
</dbReference>
<dbReference type="AlphaFoldDB" id="A0A7S6VVQ7"/>
<evidence type="ECO:0000256" key="1">
    <source>
        <dbReference type="SAM" id="MobiDB-lite"/>
    </source>
</evidence>
<name>A0A7S6VVQ7_9GAMM</name>
<feature type="domain" description="SSAP RNA binding" evidence="2">
    <location>
        <begin position="15"/>
        <end position="153"/>
    </location>
</feature>
<evidence type="ECO:0000313" key="3">
    <source>
        <dbReference type="EMBL" id="QOW45744.1"/>
    </source>
</evidence>
<dbReference type="Pfam" id="PF06378">
    <property type="entry name" value="SSAP_Sak"/>
    <property type="match status" value="1"/>
</dbReference>